<reference evidence="9 10" key="1">
    <citation type="journal article" date="2019" name="Int. J. Syst. Evol. Microbiol.">
        <title>The Global Catalogue of Microorganisms (GCM) 10K type strain sequencing project: providing services to taxonomists for standard genome sequencing and annotation.</title>
        <authorList>
            <consortium name="The Broad Institute Genomics Platform"/>
            <consortium name="The Broad Institute Genome Sequencing Center for Infectious Disease"/>
            <person name="Wu L."/>
            <person name="Ma J."/>
        </authorList>
    </citation>
    <scope>NUCLEOTIDE SEQUENCE [LARGE SCALE GENOMIC DNA]</scope>
    <source>
        <strain evidence="9 10">JCM 15481</strain>
    </source>
</reference>
<dbReference type="InterPro" id="IPR019758">
    <property type="entry name" value="Pept_S26A_signal_pept_1_CS"/>
</dbReference>
<sequence length="240" mass="25228">MDTELRPEERDGPSSPESGREEPSRSSFLRPLRWAVALAAACTVVGLLVSAFVVQPFLVPSGSMEPVLQPGDRVLVNKLAYAFGDEPKRGDVVVFDGTGTFAAAGGGGGPVSGLLRKAGAATGLAESDGTDYVKRVIGVGGDRVVCCDARGRLTVNGKPLDERDYLYPGDAPSLVEFDVIVPPGRLWVMGDHRSDSRDSRDHLGSPGGGTVSVDKVIGRAEWRGWPPDRVGSLGRPAYGG</sequence>
<keyword evidence="6" id="KW-0472">Membrane</keyword>
<feature type="region of interest" description="Disordered" evidence="7">
    <location>
        <begin position="192"/>
        <end position="211"/>
    </location>
</feature>
<comment type="similarity">
    <text evidence="3 6">Belongs to the peptidase S26 family.</text>
</comment>
<dbReference type="Gene3D" id="2.10.109.10">
    <property type="entry name" value="Umud Fragment, subunit A"/>
    <property type="match status" value="1"/>
</dbReference>
<evidence type="ECO:0000256" key="1">
    <source>
        <dbReference type="ARBA" id="ARBA00000677"/>
    </source>
</evidence>
<evidence type="ECO:0000313" key="9">
    <source>
        <dbReference type="EMBL" id="GAA2137270.1"/>
    </source>
</evidence>
<keyword evidence="6" id="KW-1133">Transmembrane helix</keyword>
<dbReference type="PANTHER" id="PTHR43390">
    <property type="entry name" value="SIGNAL PEPTIDASE I"/>
    <property type="match status" value="1"/>
</dbReference>
<dbReference type="SUPFAM" id="SSF51306">
    <property type="entry name" value="LexA/Signal peptidase"/>
    <property type="match status" value="1"/>
</dbReference>
<comment type="caution">
    <text evidence="9">The sequence shown here is derived from an EMBL/GenBank/DDBJ whole genome shotgun (WGS) entry which is preliminary data.</text>
</comment>
<gene>
    <name evidence="9" type="primary">lepB_3</name>
    <name evidence="9" type="ORF">GCM10009802_46330</name>
</gene>
<dbReference type="PRINTS" id="PR00727">
    <property type="entry name" value="LEADERPTASE"/>
</dbReference>
<dbReference type="EC" id="3.4.21.89" evidence="4 6"/>
<feature type="compositionally biased region" description="Basic and acidic residues" evidence="7">
    <location>
        <begin position="1"/>
        <end position="24"/>
    </location>
</feature>
<dbReference type="InterPro" id="IPR000223">
    <property type="entry name" value="Pept_S26A_signal_pept_1"/>
</dbReference>
<evidence type="ECO:0000256" key="2">
    <source>
        <dbReference type="ARBA" id="ARBA00004401"/>
    </source>
</evidence>
<dbReference type="CDD" id="cd06530">
    <property type="entry name" value="S26_SPase_I"/>
    <property type="match status" value="1"/>
</dbReference>
<feature type="domain" description="Peptidase S26" evidence="8">
    <location>
        <begin position="33"/>
        <end position="225"/>
    </location>
</feature>
<evidence type="ECO:0000259" key="8">
    <source>
        <dbReference type="Pfam" id="PF10502"/>
    </source>
</evidence>
<dbReference type="InterPro" id="IPR036286">
    <property type="entry name" value="LexA/Signal_pep-like_sf"/>
</dbReference>
<keyword evidence="5 6" id="KW-0378">Hydrolase</keyword>
<comment type="catalytic activity">
    <reaction evidence="1 6">
        <text>Cleavage of hydrophobic, N-terminal signal or leader sequences from secreted and periplasmic proteins.</text>
        <dbReference type="EC" id="3.4.21.89"/>
    </reaction>
</comment>
<evidence type="ECO:0000256" key="3">
    <source>
        <dbReference type="ARBA" id="ARBA00009370"/>
    </source>
</evidence>
<comment type="subcellular location">
    <subcellularLocation>
        <location evidence="2">Cell membrane</location>
        <topology evidence="2">Single-pass type II membrane protein</topology>
    </subcellularLocation>
    <subcellularLocation>
        <location evidence="6">Membrane</location>
        <topology evidence="6">Single-pass type II membrane protein</topology>
    </subcellularLocation>
</comment>
<dbReference type="EMBL" id="BAAAPF010000183">
    <property type="protein sequence ID" value="GAA2137270.1"/>
    <property type="molecule type" value="Genomic_DNA"/>
</dbReference>
<evidence type="ECO:0000313" key="10">
    <source>
        <dbReference type="Proteomes" id="UP001500443"/>
    </source>
</evidence>
<name>A0ABN2Z5T7_9ACTN</name>
<dbReference type="RefSeq" id="WP_027754960.1">
    <property type="nucleotide sequence ID" value="NZ_BAAAPF010000183.1"/>
</dbReference>
<proteinExistence type="inferred from homology"/>
<dbReference type="Pfam" id="PF10502">
    <property type="entry name" value="Peptidase_S26"/>
    <property type="match status" value="1"/>
</dbReference>
<feature type="region of interest" description="Disordered" evidence="7">
    <location>
        <begin position="1"/>
        <end position="25"/>
    </location>
</feature>
<keyword evidence="6" id="KW-0645">Protease</keyword>
<feature type="compositionally biased region" description="Basic and acidic residues" evidence="7">
    <location>
        <begin position="192"/>
        <end position="203"/>
    </location>
</feature>
<accession>A0ABN2Z5T7</accession>
<evidence type="ECO:0000256" key="6">
    <source>
        <dbReference type="RuleBase" id="RU362042"/>
    </source>
</evidence>
<organism evidence="9 10">
    <name type="scientific">Streptomyces synnematoformans</name>
    <dbReference type="NCBI Taxonomy" id="415721"/>
    <lineage>
        <taxon>Bacteria</taxon>
        <taxon>Bacillati</taxon>
        <taxon>Actinomycetota</taxon>
        <taxon>Actinomycetes</taxon>
        <taxon>Kitasatosporales</taxon>
        <taxon>Streptomycetaceae</taxon>
        <taxon>Streptomyces</taxon>
    </lineage>
</organism>
<dbReference type="PROSITE" id="PS00761">
    <property type="entry name" value="SPASE_I_3"/>
    <property type="match status" value="1"/>
</dbReference>
<keyword evidence="10" id="KW-1185">Reference proteome</keyword>
<keyword evidence="6" id="KW-0812">Transmembrane</keyword>
<dbReference type="InterPro" id="IPR019533">
    <property type="entry name" value="Peptidase_S26"/>
</dbReference>
<dbReference type="PANTHER" id="PTHR43390:SF1">
    <property type="entry name" value="CHLOROPLAST PROCESSING PEPTIDASE"/>
    <property type="match status" value="1"/>
</dbReference>
<dbReference type="Proteomes" id="UP001500443">
    <property type="component" value="Unassembled WGS sequence"/>
</dbReference>
<evidence type="ECO:0000256" key="4">
    <source>
        <dbReference type="ARBA" id="ARBA00013208"/>
    </source>
</evidence>
<evidence type="ECO:0000256" key="7">
    <source>
        <dbReference type="SAM" id="MobiDB-lite"/>
    </source>
</evidence>
<feature type="transmembrane region" description="Helical" evidence="6">
    <location>
        <begin position="34"/>
        <end position="58"/>
    </location>
</feature>
<dbReference type="NCBIfam" id="TIGR02227">
    <property type="entry name" value="sigpep_I_bact"/>
    <property type="match status" value="1"/>
</dbReference>
<evidence type="ECO:0000256" key="5">
    <source>
        <dbReference type="ARBA" id="ARBA00022801"/>
    </source>
</evidence>
<protein>
    <recommendedName>
        <fullName evidence="4 6">Signal peptidase I</fullName>
        <ecNumber evidence="4 6">3.4.21.89</ecNumber>
    </recommendedName>
</protein>